<evidence type="ECO:0000256" key="2">
    <source>
        <dbReference type="ARBA" id="ARBA00005434"/>
    </source>
</evidence>
<dbReference type="GO" id="GO:0006974">
    <property type="term" value="P:DNA damage response"/>
    <property type="evidence" value="ECO:0007669"/>
    <property type="project" value="UniProtKB-KW"/>
</dbReference>
<feature type="compositionally biased region" description="Acidic residues" evidence="10">
    <location>
        <begin position="240"/>
        <end position="251"/>
    </location>
</feature>
<dbReference type="GO" id="GO:0003677">
    <property type="term" value="F:DNA binding"/>
    <property type="evidence" value="ECO:0007669"/>
    <property type="project" value="UniProtKB-UniRule"/>
</dbReference>
<dbReference type="InterPro" id="IPR019775">
    <property type="entry name" value="WD40_repeat_CS"/>
</dbReference>
<feature type="coiled-coil region" evidence="9">
    <location>
        <begin position="2"/>
        <end position="29"/>
    </location>
</feature>
<accession>A0AA43TRQ0</accession>
<dbReference type="InterPro" id="IPR001680">
    <property type="entry name" value="WD40_rpt"/>
</dbReference>
<dbReference type="InterPro" id="IPR050853">
    <property type="entry name" value="WD_repeat_DNA-damage-binding"/>
</dbReference>
<evidence type="ECO:0000256" key="1">
    <source>
        <dbReference type="ARBA" id="ARBA00002653"/>
    </source>
</evidence>
<evidence type="ECO:0000256" key="3">
    <source>
        <dbReference type="ARBA" id="ARBA00021132"/>
    </source>
</evidence>
<evidence type="ECO:0000256" key="10">
    <source>
        <dbReference type="SAM" id="MobiDB-lite"/>
    </source>
</evidence>
<dbReference type="PANTHER" id="PTHR14773">
    <property type="entry name" value="WD REPEAT-CONTAINING PROTEIN 76"/>
    <property type="match status" value="1"/>
</dbReference>
<keyword evidence="4 8" id="KW-0853">WD repeat</keyword>
<proteinExistence type="inferred from homology"/>
<feature type="region of interest" description="Disordered" evidence="10">
    <location>
        <begin position="212"/>
        <end position="251"/>
    </location>
</feature>
<feature type="compositionally biased region" description="Basic and acidic residues" evidence="10">
    <location>
        <begin position="215"/>
        <end position="224"/>
    </location>
</feature>
<dbReference type="GO" id="GO:2000001">
    <property type="term" value="P:regulation of DNA damage checkpoint"/>
    <property type="evidence" value="ECO:0007669"/>
    <property type="project" value="TreeGrafter"/>
</dbReference>
<evidence type="ECO:0000313" key="12">
    <source>
        <dbReference type="Proteomes" id="UP001161017"/>
    </source>
</evidence>
<gene>
    <name evidence="11" type="ORF">OHK93_000341</name>
</gene>
<keyword evidence="6 8" id="KW-0227">DNA damage</keyword>
<feature type="compositionally biased region" description="Low complexity" evidence="10">
    <location>
        <begin position="38"/>
        <end position="52"/>
    </location>
</feature>
<feature type="region of interest" description="Disordered" evidence="10">
    <location>
        <begin position="38"/>
        <end position="74"/>
    </location>
</feature>
<dbReference type="PANTHER" id="PTHR14773:SF0">
    <property type="entry name" value="WD REPEAT-CONTAINING PROTEIN 76"/>
    <property type="match status" value="1"/>
</dbReference>
<name>A0AA43TRQ0_9LECA</name>
<dbReference type="SUPFAM" id="SSF50978">
    <property type="entry name" value="WD40 repeat-like"/>
    <property type="match status" value="1"/>
</dbReference>
<keyword evidence="9" id="KW-0175">Coiled coil</keyword>
<protein>
    <recommendedName>
        <fullName evidence="3 8">DNA damage-binding protein CMR1</fullName>
    </recommendedName>
</protein>
<evidence type="ECO:0000313" key="11">
    <source>
        <dbReference type="EMBL" id="MDI1485204.1"/>
    </source>
</evidence>
<dbReference type="AlphaFoldDB" id="A0AA43TRQ0"/>
<keyword evidence="5" id="KW-0677">Repeat</keyword>
<reference evidence="11" key="1">
    <citation type="journal article" date="2023" name="Genome Biol. Evol.">
        <title>First Whole Genome Sequence and Flow Cytometry Genome Size Data for the Lichen-Forming Fungus Ramalina farinacea (Ascomycota).</title>
        <authorList>
            <person name="Llewellyn T."/>
            <person name="Mian S."/>
            <person name="Hill R."/>
            <person name="Leitch I.J."/>
            <person name="Gaya E."/>
        </authorList>
    </citation>
    <scope>NUCLEOTIDE SEQUENCE</scope>
    <source>
        <strain evidence="11">LIQ254RAFAR</strain>
    </source>
</reference>
<dbReference type="GO" id="GO:0005634">
    <property type="term" value="C:nucleus"/>
    <property type="evidence" value="ECO:0007669"/>
    <property type="project" value="TreeGrafter"/>
</dbReference>
<comment type="similarity">
    <text evidence="2 8">Belongs to the WD repeat DDB2/WDR76 family.</text>
</comment>
<organism evidence="11 12">
    <name type="scientific">Ramalina farinacea</name>
    <dbReference type="NCBI Taxonomy" id="258253"/>
    <lineage>
        <taxon>Eukaryota</taxon>
        <taxon>Fungi</taxon>
        <taxon>Dikarya</taxon>
        <taxon>Ascomycota</taxon>
        <taxon>Pezizomycotina</taxon>
        <taxon>Lecanoromycetes</taxon>
        <taxon>OSLEUM clade</taxon>
        <taxon>Lecanoromycetidae</taxon>
        <taxon>Lecanorales</taxon>
        <taxon>Lecanorineae</taxon>
        <taxon>Ramalinaceae</taxon>
        <taxon>Ramalina</taxon>
    </lineage>
</organism>
<evidence type="ECO:0000256" key="6">
    <source>
        <dbReference type="ARBA" id="ARBA00022763"/>
    </source>
</evidence>
<dbReference type="Proteomes" id="UP001161017">
    <property type="component" value="Unassembled WGS sequence"/>
</dbReference>
<dbReference type="PROSITE" id="PS00678">
    <property type="entry name" value="WD_REPEATS_1"/>
    <property type="match status" value="1"/>
</dbReference>
<dbReference type="InterPro" id="IPR036322">
    <property type="entry name" value="WD40_repeat_dom_sf"/>
</dbReference>
<keyword evidence="7 8" id="KW-0238">DNA-binding</keyword>
<comment type="function">
    <text evidence="1 8">DNA-binding protein that binds to both single- and double-stranded DNA. Binds preferentially to UV-damaged DNA. May be involved in DNA-metabolic processes.</text>
</comment>
<dbReference type="Gene3D" id="2.130.10.10">
    <property type="entry name" value="YVTN repeat-like/Quinoprotein amine dehydrogenase"/>
    <property type="match status" value="1"/>
</dbReference>
<dbReference type="InterPro" id="IPR015943">
    <property type="entry name" value="WD40/YVTN_repeat-like_dom_sf"/>
</dbReference>
<keyword evidence="12" id="KW-1185">Reference proteome</keyword>
<evidence type="ECO:0000256" key="8">
    <source>
        <dbReference type="RuleBase" id="RU365004"/>
    </source>
</evidence>
<dbReference type="Pfam" id="PF00400">
    <property type="entry name" value="WD40"/>
    <property type="match status" value="3"/>
</dbReference>
<sequence length="566" mass="62905">MRQKAELEMDEYEKQRQENIAQRNKLLKDLALDARAAGLGPKPVSKPAPKSNASKKKAAPKKVEDFGPRRTSSRLQGIVADSEVAKRKAEDEYVAVQEAVRIKRQRKTDDLNLGDVVVKGEAWDQDRNPFVDIMKRGANPYERTFGETEVKETSDKELRSLREQMSGLELYEGFTPNNIKITEERIYSLGFHPTSDKPLIFAGDKMGNLGLFDASQKDSPKSKTETNGNGIKQEDTANNDNDDDGEEDEDDAKPAITTFKTHTRTISAFQCSPKDPSHLYTASYDSSLRLLDLTKSTSVEIYGPEDASLDEPLSGVEMDPSNSHLLYFSRLDGAVGRIDTRANPRTTDVYELSEKKIGGFSLHPGQPHFIATASLDRYLRIWDLRKMSGKSGSQLPALIGEHESRLSVSHAAFNSAGQVATASYDDTIKIHTLEGIGGFKLGQKIGDEGMEPSQIVRHNNQTGRWVTMYVSLSFISSLLLFPQFMTIDTKQPSRLRAQWQRQPPNDIHRFCIGNMNRFVDIYSASGEQLAQLGGDGITAVPAVAQFHPTEQWVAAGTASGKLCLWM</sequence>
<evidence type="ECO:0000256" key="4">
    <source>
        <dbReference type="ARBA" id="ARBA00022574"/>
    </source>
</evidence>
<comment type="caution">
    <text evidence="11">The sequence shown here is derived from an EMBL/GenBank/DDBJ whole genome shotgun (WGS) entry which is preliminary data.</text>
</comment>
<evidence type="ECO:0000256" key="9">
    <source>
        <dbReference type="SAM" id="Coils"/>
    </source>
</evidence>
<evidence type="ECO:0000256" key="5">
    <source>
        <dbReference type="ARBA" id="ARBA00022737"/>
    </source>
</evidence>
<evidence type="ECO:0000256" key="7">
    <source>
        <dbReference type="ARBA" id="ARBA00023125"/>
    </source>
</evidence>
<dbReference type="SMART" id="SM00320">
    <property type="entry name" value="WD40"/>
    <property type="match status" value="5"/>
</dbReference>
<dbReference type="EMBL" id="JAPUFD010000001">
    <property type="protein sequence ID" value="MDI1485204.1"/>
    <property type="molecule type" value="Genomic_DNA"/>
</dbReference>